<evidence type="ECO:0000259" key="1">
    <source>
        <dbReference type="PROSITE" id="PS50943"/>
    </source>
</evidence>
<dbReference type="RefSeq" id="WP_106291741.1">
    <property type="nucleotide sequence ID" value="NZ_PVTH01000002.1"/>
</dbReference>
<sequence length="130" mass="15442">MNENFKDQHYGQIIEKVIRRNGYSISELARLTDVNRRSVYNWFNQKYLKPAIIHKIGMALKHDFSNEFPELFMKAEQRGVAHLPDDAVYAEEEADGRARTEQYWKDKYIDLLEKHNQLLLAYVEKSSLYS</sequence>
<proteinExistence type="predicted"/>
<dbReference type="CDD" id="cd00093">
    <property type="entry name" value="HTH_XRE"/>
    <property type="match status" value="1"/>
</dbReference>
<dbReference type="PROSITE" id="PS50943">
    <property type="entry name" value="HTH_CROC1"/>
    <property type="match status" value="1"/>
</dbReference>
<dbReference type="InterPro" id="IPR001387">
    <property type="entry name" value="Cro/C1-type_HTH"/>
</dbReference>
<dbReference type="InterPro" id="IPR010982">
    <property type="entry name" value="Lambda_DNA-bd_dom_sf"/>
</dbReference>
<protein>
    <recommendedName>
        <fullName evidence="1">HTH cro/C1-type domain-containing protein</fullName>
    </recommendedName>
</protein>
<organism evidence="2 3">
    <name type="scientific">Arcticibacter pallidicorallinus</name>
    <dbReference type="NCBI Taxonomy" id="1259464"/>
    <lineage>
        <taxon>Bacteria</taxon>
        <taxon>Pseudomonadati</taxon>
        <taxon>Bacteroidota</taxon>
        <taxon>Sphingobacteriia</taxon>
        <taxon>Sphingobacteriales</taxon>
        <taxon>Sphingobacteriaceae</taxon>
        <taxon>Arcticibacter</taxon>
    </lineage>
</organism>
<reference evidence="2 3" key="1">
    <citation type="submission" date="2018-03" db="EMBL/GenBank/DDBJ databases">
        <title>Genomic Encyclopedia of Type Strains, Phase III (KMG-III): the genomes of soil and plant-associated and newly described type strains.</title>
        <authorList>
            <person name="Whitman W."/>
        </authorList>
    </citation>
    <scope>NUCLEOTIDE SEQUENCE [LARGE SCALE GENOMIC DNA]</scope>
    <source>
        <strain evidence="2 3">CGMCC 1.9313</strain>
    </source>
</reference>
<keyword evidence="3" id="KW-1185">Reference proteome</keyword>
<dbReference type="Proteomes" id="UP000238034">
    <property type="component" value="Unassembled WGS sequence"/>
</dbReference>
<evidence type="ECO:0000313" key="2">
    <source>
        <dbReference type="EMBL" id="PRY54496.1"/>
    </source>
</evidence>
<evidence type="ECO:0000313" key="3">
    <source>
        <dbReference type="Proteomes" id="UP000238034"/>
    </source>
</evidence>
<dbReference type="AlphaFoldDB" id="A0A2T0U992"/>
<dbReference type="EMBL" id="PVTH01000002">
    <property type="protein sequence ID" value="PRY54496.1"/>
    <property type="molecule type" value="Genomic_DNA"/>
</dbReference>
<comment type="caution">
    <text evidence="2">The sequence shown here is derived from an EMBL/GenBank/DDBJ whole genome shotgun (WGS) entry which is preliminary data.</text>
</comment>
<dbReference type="SUPFAM" id="SSF47413">
    <property type="entry name" value="lambda repressor-like DNA-binding domains"/>
    <property type="match status" value="1"/>
</dbReference>
<accession>A0A2T0U992</accession>
<feature type="domain" description="HTH cro/C1-type" evidence="1">
    <location>
        <begin position="14"/>
        <end position="68"/>
    </location>
</feature>
<dbReference type="OrthoDB" id="981159at2"/>
<dbReference type="GO" id="GO:0003677">
    <property type="term" value="F:DNA binding"/>
    <property type="evidence" value="ECO:0007669"/>
    <property type="project" value="InterPro"/>
</dbReference>
<name>A0A2T0U992_9SPHI</name>
<gene>
    <name evidence="2" type="ORF">B0I27_102263</name>
</gene>